<gene>
    <name evidence="1" type="ORF">CANTADRAFT_268772</name>
</gene>
<proteinExistence type="predicted"/>
<name>A0A1E4SGB8_9ASCO</name>
<reference evidence="2" key="1">
    <citation type="submission" date="2016-05" db="EMBL/GenBank/DDBJ databases">
        <title>Comparative genomics of biotechnologically important yeasts.</title>
        <authorList>
            <consortium name="DOE Joint Genome Institute"/>
            <person name="Riley R."/>
            <person name="Haridas S."/>
            <person name="Wolfe K.H."/>
            <person name="Lopes M.R."/>
            <person name="Hittinger C.T."/>
            <person name="Goker M."/>
            <person name="Salamov A."/>
            <person name="Wisecaver J."/>
            <person name="Long T.M."/>
            <person name="Aerts A.L."/>
            <person name="Barry K."/>
            <person name="Choi C."/>
            <person name="Clum A."/>
            <person name="Coughlan A.Y."/>
            <person name="Deshpande S."/>
            <person name="Douglass A.P."/>
            <person name="Hanson S.J."/>
            <person name="Klenk H.-P."/>
            <person name="Labutti K."/>
            <person name="Lapidus A."/>
            <person name="Lindquist E."/>
            <person name="Lipzen A."/>
            <person name="Meier-Kolthoff J.P."/>
            <person name="Ohm R.A."/>
            <person name="Otillar R.P."/>
            <person name="Pangilinan J."/>
            <person name="Peng Y."/>
            <person name="Rokas A."/>
            <person name="Rosa C.A."/>
            <person name="Scheuner C."/>
            <person name="Sibirny A.A."/>
            <person name="Slot J.C."/>
            <person name="Stielow J.B."/>
            <person name="Sun H."/>
            <person name="Kurtzman C.P."/>
            <person name="Blackwell M."/>
            <person name="Grigoriev I.V."/>
            <person name="Jeffries T.W."/>
        </authorList>
    </citation>
    <scope>NUCLEOTIDE SEQUENCE [LARGE SCALE GENOMIC DNA]</scope>
    <source>
        <strain evidence="2">NRRL Y-17324</strain>
    </source>
</reference>
<sequence length="66" mass="7504">MEAGMVHAAKTGISVPMVRHFGLVFRNTCMYDVKFVLYCFFSSISFPLSALRKPRKTGSLWSRESL</sequence>
<dbReference type="GeneID" id="30982055"/>
<dbReference type="Proteomes" id="UP000094285">
    <property type="component" value="Unassembled WGS sequence"/>
</dbReference>
<organism evidence="1 2">
    <name type="scientific">Suhomyces tanzawaensis NRRL Y-17324</name>
    <dbReference type="NCBI Taxonomy" id="984487"/>
    <lineage>
        <taxon>Eukaryota</taxon>
        <taxon>Fungi</taxon>
        <taxon>Dikarya</taxon>
        <taxon>Ascomycota</taxon>
        <taxon>Saccharomycotina</taxon>
        <taxon>Pichiomycetes</taxon>
        <taxon>Debaryomycetaceae</taxon>
        <taxon>Suhomyces</taxon>
    </lineage>
</organism>
<dbReference type="EMBL" id="KV453913">
    <property type="protein sequence ID" value="ODV78559.1"/>
    <property type="molecule type" value="Genomic_DNA"/>
</dbReference>
<protein>
    <submittedName>
        <fullName evidence="1">Uncharacterized protein</fullName>
    </submittedName>
</protein>
<keyword evidence="2" id="KW-1185">Reference proteome</keyword>
<dbReference type="AlphaFoldDB" id="A0A1E4SGB8"/>
<evidence type="ECO:0000313" key="1">
    <source>
        <dbReference type="EMBL" id="ODV78559.1"/>
    </source>
</evidence>
<accession>A0A1E4SGB8</accession>
<dbReference type="RefSeq" id="XP_020063681.1">
    <property type="nucleotide sequence ID" value="XM_020207918.1"/>
</dbReference>
<evidence type="ECO:0000313" key="2">
    <source>
        <dbReference type="Proteomes" id="UP000094285"/>
    </source>
</evidence>